<keyword evidence="3" id="KW-1185">Reference proteome</keyword>
<dbReference type="SUPFAM" id="SSF48726">
    <property type="entry name" value="Immunoglobulin"/>
    <property type="match status" value="1"/>
</dbReference>
<dbReference type="PROSITE" id="PS50835">
    <property type="entry name" value="IG_LIKE"/>
    <property type="match status" value="1"/>
</dbReference>
<protein>
    <recommendedName>
        <fullName evidence="1">Ig-like domain-containing protein</fullName>
    </recommendedName>
</protein>
<accession>A0A3P8V7Y0</accession>
<dbReference type="OMA" id="GSHDWIQ"/>
<dbReference type="InterPro" id="IPR013783">
    <property type="entry name" value="Ig-like_fold"/>
</dbReference>
<dbReference type="PANTHER" id="PTHR46608:SF3">
    <property type="entry name" value="T-CELL IMMUNOGLOBULIN AND MUCIN DOMAIN-CONTAINING PROTEIN 4"/>
    <property type="match status" value="1"/>
</dbReference>
<evidence type="ECO:0000313" key="2">
    <source>
        <dbReference type="Ensembl" id="ENSCSEP00000010632.1"/>
    </source>
</evidence>
<dbReference type="Proteomes" id="UP000265120">
    <property type="component" value="Chromosome 19"/>
</dbReference>
<sequence>MTEAPGSGSHDWIQVLSAVTTETVVGVAGRRVMLPCRLDVEPQKGVEVCWGRGQPSLFNCHNAVINTKGDQVTYRRSYSLQNLTLNSDSGFYHCRVQVPGLFNDKSSSVHLIIIPGTLAC</sequence>
<dbReference type="GeneTree" id="ENSGT00940000170476"/>
<reference evidence="2" key="3">
    <citation type="submission" date="2025-09" db="UniProtKB">
        <authorList>
            <consortium name="Ensembl"/>
        </authorList>
    </citation>
    <scope>IDENTIFICATION</scope>
</reference>
<dbReference type="GO" id="GO:0060097">
    <property type="term" value="P:cytoskeletal rearrangement involved in phagocytosis, engulfment"/>
    <property type="evidence" value="ECO:0007669"/>
    <property type="project" value="TreeGrafter"/>
</dbReference>
<feature type="domain" description="Ig-like" evidence="1">
    <location>
        <begin position="29"/>
        <end position="108"/>
    </location>
</feature>
<dbReference type="InterPro" id="IPR036179">
    <property type="entry name" value="Ig-like_dom_sf"/>
</dbReference>
<evidence type="ECO:0000313" key="3">
    <source>
        <dbReference type="Proteomes" id="UP000265120"/>
    </source>
</evidence>
<dbReference type="STRING" id="244447.ENSCSEP00000010632"/>
<dbReference type="InParanoid" id="A0A3P8V7Y0"/>
<dbReference type="Gene3D" id="2.60.40.10">
    <property type="entry name" value="Immunoglobulins"/>
    <property type="match status" value="1"/>
</dbReference>
<dbReference type="AlphaFoldDB" id="A0A3P8V7Y0"/>
<dbReference type="GO" id="GO:0043277">
    <property type="term" value="P:apoptotic cell clearance"/>
    <property type="evidence" value="ECO:0007669"/>
    <property type="project" value="TreeGrafter"/>
</dbReference>
<proteinExistence type="predicted"/>
<dbReference type="InterPro" id="IPR007110">
    <property type="entry name" value="Ig-like_dom"/>
</dbReference>
<dbReference type="Ensembl" id="ENSCSET00000010759.1">
    <property type="protein sequence ID" value="ENSCSEP00000010632.1"/>
    <property type="gene ID" value="ENSCSEG00000006821.1"/>
</dbReference>
<name>A0A3P8V7Y0_CYNSE</name>
<evidence type="ECO:0000259" key="1">
    <source>
        <dbReference type="PROSITE" id="PS50835"/>
    </source>
</evidence>
<reference evidence="2" key="2">
    <citation type="submission" date="2025-08" db="UniProtKB">
        <authorList>
            <consortium name="Ensembl"/>
        </authorList>
    </citation>
    <scope>IDENTIFICATION</scope>
</reference>
<organism evidence="2 3">
    <name type="scientific">Cynoglossus semilaevis</name>
    <name type="common">Tongue sole</name>
    <dbReference type="NCBI Taxonomy" id="244447"/>
    <lineage>
        <taxon>Eukaryota</taxon>
        <taxon>Metazoa</taxon>
        <taxon>Chordata</taxon>
        <taxon>Craniata</taxon>
        <taxon>Vertebrata</taxon>
        <taxon>Euteleostomi</taxon>
        <taxon>Actinopterygii</taxon>
        <taxon>Neopterygii</taxon>
        <taxon>Teleostei</taxon>
        <taxon>Neoteleostei</taxon>
        <taxon>Acanthomorphata</taxon>
        <taxon>Carangaria</taxon>
        <taxon>Pleuronectiformes</taxon>
        <taxon>Pleuronectoidei</taxon>
        <taxon>Cynoglossidae</taxon>
        <taxon>Cynoglossinae</taxon>
        <taxon>Cynoglossus</taxon>
    </lineage>
</organism>
<dbReference type="PANTHER" id="PTHR46608">
    <property type="entry name" value="T-CELL IMMUNOGLOBULIN AND MUCIN DOMAIN-CONTAINING PROTEIN 4"/>
    <property type="match status" value="1"/>
</dbReference>
<reference evidence="2 3" key="1">
    <citation type="journal article" date="2014" name="Nat. Genet.">
        <title>Whole-genome sequence of a flatfish provides insights into ZW sex chromosome evolution and adaptation to a benthic lifestyle.</title>
        <authorList>
            <person name="Chen S."/>
            <person name="Zhang G."/>
            <person name="Shao C."/>
            <person name="Huang Q."/>
            <person name="Liu G."/>
            <person name="Zhang P."/>
            <person name="Song W."/>
            <person name="An N."/>
            <person name="Chalopin D."/>
            <person name="Volff J.N."/>
            <person name="Hong Y."/>
            <person name="Li Q."/>
            <person name="Sha Z."/>
            <person name="Zhou H."/>
            <person name="Xie M."/>
            <person name="Yu Q."/>
            <person name="Liu Y."/>
            <person name="Xiang H."/>
            <person name="Wang N."/>
            <person name="Wu K."/>
            <person name="Yang C."/>
            <person name="Zhou Q."/>
            <person name="Liao X."/>
            <person name="Yang L."/>
            <person name="Hu Q."/>
            <person name="Zhang J."/>
            <person name="Meng L."/>
            <person name="Jin L."/>
            <person name="Tian Y."/>
            <person name="Lian J."/>
            <person name="Yang J."/>
            <person name="Miao G."/>
            <person name="Liu S."/>
            <person name="Liang Z."/>
            <person name="Yan F."/>
            <person name="Li Y."/>
            <person name="Sun B."/>
            <person name="Zhang H."/>
            <person name="Zhang J."/>
            <person name="Zhu Y."/>
            <person name="Du M."/>
            <person name="Zhao Y."/>
            <person name="Schartl M."/>
            <person name="Tang Q."/>
            <person name="Wang J."/>
        </authorList>
    </citation>
    <scope>NUCLEOTIDE SEQUENCE</scope>
</reference>
<dbReference type="GO" id="GO:0001786">
    <property type="term" value="F:phosphatidylserine binding"/>
    <property type="evidence" value="ECO:0007669"/>
    <property type="project" value="TreeGrafter"/>
</dbReference>